<dbReference type="SMART" id="SM00220">
    <property type="entry name" value="S_TKc"/>
    <property type="match status" value="1"/>
</dbReference>
<dbReference type="InterPro" id="IPR000719">
    <property type="entry name" value="Prot_kinase_dom"/>
</dbReference>
<comment type="caution">
    <text evidence="2">The sequence shown here is derived from an EMBL/GenBank/DDBJ whole genome shotgun (WGS) entry which is preliminary data.</text>
</comment>
<dbReference type="PANTHER" id="PTHR44167">
    <property type="entry name" value="OVARIAN-SPECIFIC SERINE/THREONINE-PROTEIN KINASE LOK-RELATED"/>
    <property type="match status" value="1"/>
</dbReference>
<dbReference type="PANTHER" id="PTHR44167:SF24">
    <property type="entry name" value="SERINE_THREONINE-PROTEIN KINASE CHK2"/>
    <property type="match status" value="1"/>
</dbReference>
<dbReference type="Proteomes" id="UP001470230">
    <property type="component" value="Unassembled WGS sequence"/>
</dbReference>
<dbReference type="SUPFAM" id="SSF56112">
    <property type="entry name" value="Protein kinase-like (PK-like)"/>
    <property type="match status" value="1"/>
</dbReference>
<organism evidence="2 3">
    <name type="scientific">Tritrichomonas musculus</name>
    <dbReference type="NCBI Taxonomy" id="1915356"/>
    <lineage>
        <taxon>Eukaryota</taxon>
        <taxon>Metamonada</taxon>
        <taxon>Parabasalia</taxon>
        <taxon>Tritrichomonadida</taxon>
        <taxon>Tritrichomonadidae</taxon>
        <taxon>Tritrichomonas</taxon>
    </lineage>
</organism>
<dbReference type="Pfam" id="PF00069">
    <property type="entry name" value="Pkinase"/>
    <property type="match status" value="1"/>
</dbReference>
<name>A0ABR2L0Z7_9EUKA</name>
<dbReference type="PROSITE" id="PS00108">
    <property type="entry name" value="PROTEIN_KINASE_ST"/>
    <property type="match status" value="1"/>
</dbReference>
<dbReference type="InterPro" id="IPR008271">
    <property type="entry name" value="Ser/Thr_kinase_AS"/>
</dbReference>
<dbReference type="Gene3D" id="3.30.200.20">
    <property type="entry name" value="Phosphorylase Kinase, domain 1"/>
    <property type="match status" value="1"/>
</dbReference>
<dbReference type="InterPro" id="IPR011009">
    <property type="entry name" value="Kinase-like_dom_sf"/>
</dbReference>
<proteinExistence type="predicted"/>
<accession>A0ABR2L0Z7</accession>
<gene>
    <name evidence="2" type="ORF">M9Y10_014680</name>
</gene>
<evidence type="ECO:0000313" key="3">
    <source>
        <dbReference type="Proteomes" id="UP001470230"/>
    </source>
</evidence>
<evidence type="ECO:0000259" key="1">
    <source>
        <dbReference type="PROSITE" id="PS50011"/>
    </source>
</evidence>
<keyword evidence="3" id="KW-1185">Reference proteome</keyword>
<reference evidence="2 3" key="1">
    <citation type="submission" date="2024-04" db="EMBL/GenBank/DDBJ databases">
        <title>Tritrichomonas musculus Genome.</title>
        <authorList>
            <person name="Alves-Ferreira E."/>
            <person name="Grigg M."/>
            <person name="Lorenzi H."/>
            <person name="Galac M."/>
        </authorList>
    </citation>
    <scope>NUCLEOTIDE SEQUENCE [LARGE SCALE GENOMIC DNA]</scope>
    <source>
        <strain evidence="2 3">EAF2021</strain>
    </source>
</reference>
<evidence type="ECO:0000313" key="2">
    <source>
        <dbReference type="EMBL" id="KAK8896763.1"/>
    </source>
</evidence>
<dbReference type="EMBL" id="JAPFFF010000002">
    <property type="protein sequence ID" value="KAK8896763.1"/>
    <property type="molecule type" value="Genomic_DNA"/>
</dbReference>
<dbReference type="Gene3D" id="1.10.510.10">
    <property type="entry name" value="Transferase(Phosphotransferase) domain 1"/>
    <property type="match status" value="1"/>
</dbReference>
<dbReference type="PROSITE" id="PS50011">
    <property type="entry name" value="PROTEIN_KINASE_DOM"/>
    <property type="match status" value="1"/>
</dbReference>
<sequence length="337" mass="39428">MNYIQFRDKYEIITKIGEGGFGVVYKARNVITNRLVTLKKIKKKIGMSDDDILQSVINEIENLKNLKGLPNIIKLNDFQINEKTNKVFIAYDYCEFDLHDIIYHGNTLTIQHIKSFTKQMISALLSVHSKGYIHCDIKPRNFLVTMKNKIKLIDFGQAIKIDEAKDEIFGTYIYNAPEIIFGSNKYGKELDIWSLGCTLYEMLTKERLFPLCNTEYEMLKRMKQIYGCINKNNYQSNDLILKTNSSLDEFLERKMPNEFKSMKNLLKQMLQLIPENRISLSDAINHPSLLNCESYKNLPFISIEITSDDNDHLDKRNRNKDIYENLRPRKIVPKNIL</sequence>
<protein>
    <recommendedName>
        <fullName evidence="1">Protein kinase domain-containing protein</fullName>
    </recommendedName>
</protein>
<feature type="domain" description="Protein kinase" evidence="1">
    <location>
        <begin position="10"/>
        <end position="289"/>
    </location>
</feature>